<comment type="caution">
    <text evidence="8">The sequence shown here is derived from an EMBL/GenBank/DDBJ whole genome shotgun (WGS) entry which is preliminary data.</text>
</comment>
<feature type="domain" description="Glycosyl hydrolase family 32 N-terminal" evidence="6">
    <location>
        <begin position="69"/>
        <end position="425"/>
    </location>
</feature>
<evidence type="ECO:0000259" key="6">
    <source>
        <dbReference type="Pfam" id="PF00251"/>
    </source>
</evidence>
<dbReference type="AlphaFoldDB" id="A0AAI9E821"/>
<comment type="similarity">
    <text evidence="1 4">Belongs to the glycosyl hydrolase 32 family.</text>
</comment>
<feature type="chain" id="PRO_5042573072" evidence="5">
    <location>
        <begin position="17"/>
        <end position="654"/>
    </location>
</feature>
<evidence type="ECO:0000313" key="8">
    <source>
        <dbReference type="EMBL" id="CAK3965269.1"/>
    </source>
</evidence>
<dbReference type="CDD" id="cd18621">
    <property type="entry name" value="GH32_XdINV-like"/>
    <property type="match status" value="1"/>
</dbReference>
<keyword evidence="9" id="KW-1185">Reference proteome</keyword>
<dbReference type="InterPro" id="IPR023296">
    <property type="entry name" value="Glyco_hydro_beta-prop_sf"/>
</dbReference>
<evidence type="ECO:0000259" key="7">
    <source>
        <dbReference type="Pfam" id="PF08244"/>
    </source>
</evidence>
<proteinExistence type="inferred from homology"/>
<dbReference type="InterPro" id="IPR013189">
    <property type="entry name" value="Glyco_hydro_32_C"/>
</dbReference>
<dbReference type="SUPFAM" id="SSF75005">
    <property type="entry name" value="Arabinanase/levansucrase/invertase"/>
    <property type="match status" value="1"/>
</dbReference>
<accession>A0AAI9E821</accession>
<evidence type="ECO:0000256" key="1">
    <source>
        <dbReference type="ARBA" id="ARBA00009902"/>
    </source>
</evidence>
<dbReference type="InterPro" id="IPR001362">
    <property type="entry name" value="Glyco_hydro_32"/>
</dbReference>
<dbReference type="PANTHER" id="PTHR42800">
    <property type="entry name" value="EXOINULINASE INUD (AFU_ORTHOLOGUE AFUA_5G00480)"/>
    <property type="match status" value="1"/>
</dbReference>
<dbReference type="InterPro" id="IPR013320">
    <property type="entry name" value="ConA-like_dom_sf"/>
</dbReference>
<evidence type="ECO:0000256" key="5">
    <source>
        <dbReference type="SAM" id="SignalP"/>
    </source>
</evidence>
<dbReference type="Pfam" id="PF08244">
    <property type="entry name" value="Glyco_hydro_32C"/>
    <property type="match status" value="1"/>
</dbReference>
<dbReference type="EMBL" id="CAVMBE010000017">
    <property type="protein sequence ID" value="CAK3965269.1"/>
    <property type="molecule type" value="Genomic_DNA"/>
</dbReference>
<organism evidence="8 9">
    <name type="scientific">Lecanosticta acicola</name>
    <dbReference type="NCBI Taxonomy" id="111012"/>
    <lineage>
        <taxon>Eukaryota</taxon>
        <taxon>Fungi</taxon>
        <taxon>Dikarya</taxon>
        <taxon>Ascomycota</taxon>
        <taxon>Pezizomycotina</taxon>
        <taxon>Dothideomycetes</taxon>
        <taxon>Dothideomycetidae</taxon>
        <taxon>Mycosphaerellales</taxon>
        <taxon>Mycosphaerellaceae</taxon>
        <taxon>Lecanosticta</taxon>
    </lineage>
</organism>
<dbReference type="PANTHER" id="PTHR42800:SF3">
    <property type="entry name" value="GLYCOSYL HYDROLASE FAMILY 32 N-TERMINAL DOMAIN-CONTAINING PROTEIN"/>
    <property type="match status" value="1"/>
</dbReference>
<keyword evidence="3 4" id="KW-0326">Glycosidase</keyword>
<name>A0AAI9E821_9PEZI</name>
<gene>
    <name evidence="8" type="ORF">LECACI_7A003499</name>
</gene>
<sequence length="654" mass="71794">MKSLLVVLAGSSLASAEGWAWGGNRPSRLWGRQETASHADEQSCAVLTADSISSMGNNSLYTRWRPQSHFIAPAGWMNDPCGAMYDPVRDEYHMSYQWHPEHFNWGNISWGSATSKDLITWTDHGSWQGTDALILGPSGNGSYNGLGIFSGTAQPVNLHGEQDGTLLIFYTSVSKLPTSWSIPYQPYTETQSLATSKDGGKTWQEYAGNPVIDTTTETAPMFWNVTGFRDPFFEPLPELDALLGVSEPHYYAVFGSGIKGVGPRMPIWTAPASDLTKWTFLGALWEPQANTSVGPVLSTGSYGDNFEVSGFFPLRDSKGNQHWFVNMGSEGGNVSFHQSPSWALWNGGSVSARENGSVEFVPTYGGAGDWGSGYALSSFNDTKHNRRVQYAWIKEDYIGNGGLFSVPQQGFQGALSLPRELFVHEVRNVESTAELLDSKTANLQNGTAYTLGVRPLPDVVEGLRQGTKYTCHGGKKHNSTTLLSRRGSSHMQIKTSFSPSKTTAAGLRILASPDGSEFTTILYQPTNHTLLVDRTHSSRIVEFNNATITGYFLPYIIAGEEEEDITMDVFIDGSVVEIYVNDRFALTARIYPANSCSTGYGVYVEEGGEGVEFKGIETWVGMKNVWPERPVNASSRLVWDSAEETNGYTWWTGN</sequence>
<dbReference type="GO" id="GO:0005987">
    <property type="term" value="P:sucrose catabolic process"/>
    <property type="evidence" value="ECO:0007669"/>
    <property type="project" value="TreeGrafter"/>
</dbReference>
<dbReference type="InterPro" id="IPR013148">
    <property type="entry name" value="Glyco_hydro_32_N"/>
</dbReference>
<dbReference type="Gene3D" id="2.115.10.20">
    <property type="entry name" value="Glycosyl hydrolase domain, family 43"/>
    <property type="match status" value="1"/>
</dbReference>
<protein>
    <submittedName>
        <fullName evidence="8">Glycoside hydrolase family 32</fullName>
    </submittedName>
</protein>
<feature type="signal peptide" evidence="5">
    <location>
        <begin position="1"/>
        <end position="16"/>
    </location>
</feature>
<keyword evidence="2 4" id="KW-0378">Hydrolase</keyword>
<dbReference type="Gene3D" id="2.60.120.560">
    <property type="entry name" value="Exo-inulinase, domain 1"/>
    <property type="match status" value="1"/>
</dbReference>
<dbReference type="Pfam" id="PF00251">
    <property type="entry name" value="Glyco_hydro_32N"/>
    <property type="match status" value="1"/>
</dbReference>
<evidence type="ECO:0000256" key="3">
    <source>
        <dbReference type="ARBA" id="ARBA00023295"/>
    </source>
</evidence>
<evidence type="ECO:0000256" key="2">
    <source>
        <dbReference type="ARBA" id="ARBA00022801"/>
    </source>
</evidence>
<evidence type="ECO:0000256" key="4">
    <source>
        <dbReference type="RuleBase" id="RU362110"/>
    </source>
</evidence>
<dbReference type="GO" id="GO:0004575">
    <property type="term" value="F:sucrose alpha-glucosidase activity"/>
    <property type="evidence" value="ECO:0007669"/>
    <property type="project" value="TreeGrafter"/>
</dbReference>
<dbReference type="Proteomes" id="UP001296104">
    <property type="component" value="Unassembled WGS sequence"/>
</dbReference>
<evidence type="ECO:0000313" key="9">
    <source>
        <dbReference type="Proteomes" id="UP001296104"/>
    </source>
</evidence>
<reference evidence="8" key="1">
    <citation type="submission" date="2023-11" db="EMBL/GenBank/DDBJ databases">
        <authorList>
            <person name="Alioto T."/>
            <person name="Alioto T."/>
            <person name="Gomez Garrido J."/>
        </authorList>
    </citation>
    <scope>NUCLEOTIDE SEQUENCE</scope>
</reference>
<dbReference type="SUPFAM" id="SSF49899">
    <property type="entry name" value="Concanavalin A-like lectins/glucanases"/>
    <property type="match status" value="1"/>
</dbReference>
<dbReference type="GO" id="GO:0005737">
    <property type="term" value="C:cytoplasm"/>
    <property type="evidence" value="ECO:0007669"/>
    <property type="project" value="TreeGrafter"/>
</dbReference>
<feature type="domain" description="Glycosyl hydrolase family 32 C-terminal" evidence="7">
    <location>
        <begin position="461"/>
        <end position="619"/>
    </location>
</feature>
<dbReference type="SMART" id="SM00640">
    <property type="entry name" value="Glyco_32"/>
    <property type="match status" value="1"/>
</dbReference>
<keyword evidence="5" id="KW-0732">Signal</keyword>